<dbReference type="SUPFAM" id="SSF56349">
    <property type="entry name" value="DNA breaking-rejoining enzymes"/>
    <property type="match status" value="1"/>
</dbReference>
<evidence type="ECO:0000259" key="6">
    <source>
        <dbReference type="PROSITE" id="PS51898"/>
    </source>
</evidence>
<dbReference type="AlphaFoldDB" id="A0A437RGR1"/>
<gene>
    <name evidence="7" type="ORF">EOE66_08670</name>
</gene>
<keyword evidence="8" id="KW-1185">Reference proteome</keyword>
<dbReference type="InterPro" id="IPR002104">
    <property type="entry name" value="Integrase_catalytic"/>
</dbReference>
<proteinExistence type="inferred from homology"/>
<dbReference type="CDD" id="cd00397">
    <property type="entry name" value="DNA_BRE_C"/>
    <property type="match status" value="1"/>
</dbReference>
<feature type="domain" description="Tyr recombinase" evidence="6">
    <location>
        <begin position="440"/>
        <end position="671"/>
    </location>
</feature>
<name>A0A437RGR1_9BURK</name>
<dbReference type="Pfam" id="PF00589">
    <property type="entry name" value="Phage_integrase"/>
    <property type="match status" value="1"/>
</dbReference>
<dbReference type="Pfam" id="PF12482">
    <property type="entry name" value="DUF3701"/>
    <property type="match status" value="1"/>
</dbReference>
<comment type="caution">
    <text evidence="7">The sequence shown here is derived from an EMBL/GenBank/DDBJ whole genome shotgun (WGS) entry which is preliminary data.</text>
</comment>
<dbReference type="Gene3D" id="1.10.150.130">
    <property type="match status" value="1"/>
</dbReference>
<evidence type="ECO:0000256" key="2">
    <source>
        <dbReference type="ARBA" id="ARBA00022908"/>
    </source>
</evidence>
<evidence type="ECO:0000256" key="5">
    <source>
        <dbReference type="SAM" id="MobiDB-lite"/>
    </source>
</evidence>
<dbReference type="Proteomes" id="UP000285575">
    <property type="component" value="Unassembled WGS sequence"/>
</dbReference>
<dbReference type="PANTHER" id="PTHR30349">
    <property type="entry name" value="PHAGE INTEGRASE-RELATED"/>
    <property type="match status" value="1"/>
</dbReference>
<dbReference type="InterPro" id="IPR013762">
    <property type="entry name" value="Integrase-like_cat_sf"/>
</dbReference>
<accession>A0A437RGR1</accession>
<dbReference type="PROSITE" id="PS51898">
    <property type="entry name" value="TYR_RECOMBINASE"/>
    <property type="match status" value="1"/>
</dbReference>
<dbReference type="EMBL" id="SACR01000003">
    <property type="protein sequence ID" value="RVU45942.1"/>
    <property type="molecule type" value="Genomic_DNA"/>
</dbReference>
<dbReference type="InterPro" id="IPR011010">
    <property type="entry name" value="DNA_brk_join_enz"/>
</dbReference>
<evidence type="ECO:0000256" key="1">
    <source>
        <dbReference type="ARBA" id="ARBA00008857"/>
    </source>
</evidence>
<dbReference type="GO" id="GO:0006310">
    <property type="term" value="P:DNA recombination"/>
    <property type="evidence" value="ECO:0007669"/>
    <property type="project" value="UniProtKB-KW"/>
</dbReference>
<sequence length="678" mass="74153">MTIHPIRVPVASTPRGAPARARHLSRDHFAFFRGLIEGLDAEPLWDRYMTVEGQRSDLRLVPATVAWIRAELAAAAKREERPGTARLLRLDVQRLVQSTPSLPSLAQFAEEAGLEDERESDQVAAFEGRYGRASARLRRKAKLLQRQLAALRWLEEVAAREPAPGDAIASWLRPELASFLNAVDLFTLAQLAERINGIGKNWARSIRGIGPLKSQRIAAWVAAHANTIGVSFGVHAIAARRDVASAALACVVSPATDIRPLEKLIVPAELDGQQGRFRRPRDHCLMQADTDLDAVLVWLQAKGRSASAPQGQRQGGQGGPVMSSALSHTQRAYRKEAERFLLWAIVQRAKPLSSMTSEDCIEYAAFLVDPQPRARWCGPRARERWSPLWRPFEGALSAAAQRQAISILKNLYGFLVDQNYLMGNPWSAVPVPRAARPGLDASRSLTAAQWAFVRERAAQAGPHSAAIRLRLALDLLYFTGLRTAELVSARVGDLQQVEYFDADAQQHVRGWMLTVLGKGQRLREVPVPDGLVNQIQAYLQHRGLSGDMSLPAVRGAYLLAGAVDIAERAPALAQSNASGVDGGIGESTLYKQLKAHFAACASAKKAAGEHAAAERLARASTHWLRHTHASHALASGVSVQEAQQNLGHASLATTTVYVTTEAARRLKSMQRFWDVRAS</sequence>
<dbReference type="PANTHER" id="PTHR30349:SF41">
    <property type="entry name" value="INTEGRASE_RECOMBINASE PROTEIN MJ0367-RELATED"/>
    <property type="match status" value="1"/>
</dbReference>
<evidence type="ECO:0000256" key="4">
    <source>
        <dbReference type="ARBA" id="ARBA00023172"/>
    </source>
</evidence>
<dbReference type="Gene3D" id="1.10.443.10">
    <property type="entry name" value="Intergrase catalytic core"/>
    <property type="match status" value="1"/>
</dbReference>
<evidence type="ECO:0000256" key="3">
    <source>
        <dbReference type="ARBA" id="ARBA00023125"/>
    </source>
</evidence>
<dbReference type="InterPro" id="IPR022169">
    <property type="entry name" value="DUF3701"/>
</dbReference>
<organism evidence="7 8">
    <name type="scientific">Rubrivivax rivuli</name>
    <dbReference type="NCBI Taxonomy" id="1862385"/>
    <lineage>
        <taxon>Bacteria</taxon>
        <taxon>Pseudomonadati</taxon>
        <taxon>Pseudomonadota</taxon>
        <taxon>Betaproteobacteria</taxon>
        <taxon>Burkholderiales</taxon>
        <taxon>Sphaerotilaceae</taxon>
        <taxon>Rubrivivax</taxon>
    </lineage>
</organism>
<protein>
    <submittedName>
        <fullName evidence="7">Int, tyrosine-based site-specific recombinase</fullName>
    </submittedName>
</protein>
<dbReference type="GO" id="GO:0015074">
    <property type="term" value="P:DNA integration"/>
    <property type="evidence" value="ECO:0007669"/>
    <property type="project" value="UniProtKB-KW"/>
</dbReference>
<dbReference type="OrthoDB" id="8610787at2"/>
<keyword evidence="4" id="KW-0233">DNA recombination</keyword>
<dbReference type="InterPro" id="IPR050090">
    <property type="entry name" value="Tyrosine_recombinase_XerCD"/>
</dbReference>
<feature type="region of interest" description="Disordered" evidence="5">
    <location>
        <begin position="306"/>
        <end position="327"/>
    </location>
</feature>
<keyword evidence="2" id="KW-0229">DNA integration</keyword>
<reference evidence="7 8" key="1">
    <citation type="submission" date="2019-01" db="EMBL/GenBank/DDBJ databases">
        <authorList>
            <person name="Chen W.-M."/>
        </authorList>
    </citation>
    <scope>NUCLEOTIDE SEQUENCE [LARGE SCALE GENOMIC DNA]</scope>
    <source>
        <strain evidence="7 8">KYPY4</strain>
    </source>
</reference>
<comment type="similarity">
    <text evidence="1">Belongs to the 'phage' integrase family.</text>
</comment>
<evidence type="ECO:0000313" key="8">
    <source>
        <dbReference type="Proteomes" id="UP000285575"/>
    </source>
</evidence>
<dbReference type="InterPro" id="IPR010998">
    <property type="entry name" value="Integrase_recombinase_N"/>
</dbReference>
<keyword evidence="3" id="KW-0238">DNA-binding</keyword>
<dbReference type="GO" id="GO:0003677">
    <property type="term" value="F:DNA binding"/>
    <property type="evidence" value="ECO:0007669"/>
    <property type="project" value="UniProtKB-KW"/>
</dbReference>
<evidence type="ECO:0000313" key="7">
    <source>
        <dbReference type="EMBL" id="RVU45942.1"/>
    </source>
</evidence>